<accession>A0A101JL25</accession>
<dbReference type="Proteomes" id="UP000053937">
    <property type="component" value="Unassembled WGS sequence"/>
</dbReference>
<dbReference type="RefSeq" id="WP_059138980.1">
    <property type="nucleotide sequence ID" value="NZ_LMBR01000132.1"/>
</dbReference>
<dbReference type="GO" id="GO:0008781">
    <property type="term" value="F:N-acylneuraminate cytidylyltransferase activity"/>
    <property type="evidence" value="ECO:0007669"/>
    <property type="project" value="TreeGrafter"/>
</dbReference>
<sequence>MRVLGITLARGGSKSVPRKNIRPINGIPMIAYTIIEASRSRFLNRYVVSTDDEEIRQIALSYGAEVPFLRPSSIASDTASSVSALQHAVQWVESEEGLSYDLIIELMCTNPLKTVEDIDGCIDKLIKTGADSVIAVHRLEDHHPARIKKIIDDRIYDFCMPETPESRRQDLHPEAYIRSGSIYALKRDYLMNKGRRYGSLDSRPYILPSERVVNVDTENDFYVAEFMLAKNTNNKR</sequence>
<dbReference type="CDD" id="cd02513">
    <property type="entry name" value="CMP-NeuAc_Synthase"/>
    <property type="match status" value="1"/>
</dbReference>
<keyword evidence="1" id="KW-0548">Nucleotidyltransferase</keyword>
<name>A0A101JL25_CHLLI</name>
<dbReference type="PANTHER" id="PTHR21485">
    <property type="entry name" value="HAD SUPERFAMILY MEMBERS CMAS AND KDSC"/>
    <property type="match status" value="1"/>
</dbReference>
<dbReference type="EMBL" id="LMBR01000132">
    <property type="protein sequence ID" value="KUL28713.1"/>
    <property type="molecule type" value="Genomic_DNA"/>
</dbReference>
<proteinExistence type="predicted"/>
<protein>
    <submittedName>
        <fullName evidence="1">Cytidylyltransferase</fullName>
    </submittedName>
</protein>
<organism evidence="1 2">
    <name type="scientific">Chlorobium limicola</name>
    <dbReference type="NCBI Taxonomy" id="1092"/>
    <lineage>
        <taxon>Bacteria</taxon>
        <taxon>Pseudomonadati</taxon>
        <taxon>Chlorobiota</taxon>
        <taxon>Chlorobiia</taxon>
        <taxon>Chlorobiales</taxon>
        <taxon>Chlorobiaceae</taxon>
        <taxon>Chlorobium/Pelodictyon group</taxon>
        <taxon>Chlorobium</taxon>
    </lineage>
</organism>
<dbReference type="SUPFAM" id="SSF53448">
    <property type="entry name" value="Nucleotide-diphospho-sugar transferases"/>
    <property type="match status" value="1"/>
</dbReference>
<dbReference type="PANTHER" id="PTHR21485:SF6">
    <property type="entry name" value="N-ACYLNEURAMINATE CYTIDYLYLTRANSFERASE-RELATED"/>
    <property type="match status" value="1"/>
</dbReference>
<evidence type="ECO:0000313" key="2">
    <source>
        <dbReference type="Proteomes" id="UP000053937"/>
    </source>
</evidence>
<gene>
    <name evidence="1" type="ORF">ASB62_05585</name>
</gene>
<keyword evidence="2" id="KW-1185">Reference proteome</keyword>
<dbReference type="Gene3D" id="3.90.550.10">
    <property type="entry name" value="Spore Coat Polysaccharide Biosynthesis Protein SpsA, Chain A"/>
    <property type="match status" value="1"/>
</dbReference>
<dbReference type="OrthoDB" id="9805604at2"/>
<dbReference type="AlphaFoldDB" id="A0A101JL25"/>
<keyword evidence="1" id="KW-0808">Transferase</keyword>
<dbReference type="InterPro" id="IPR003329">
    <property type="entry name" value="Cytidylyl_trans"/>
</dbReference>
<evidence type="ECO:0000313" key="1">
    <source>
        <dbReference type="EMBL" id="KUL28713.1"/>
    </source>
</evidence>
<reference evidence="1 2" key="1">
    <citation type="submission" date="2015-10" db="EMBL/GenBank/DDBJ databases">
        <title>Draft Genome Sequence of Chlorobium limicola strain Frasassi Growing under Artificial Lighting in the Frasassi Cave System.</title>
        <authorList>
            <person name="Mansor M."/>
            <person name="Macalady J."/>
        </authorList>
    </citation>
    <scope>NUCLEOTIDE SEQUENCE [LARGE SCALE GENOMIC DNA]</scope>
    <source>
        <strain evidence="1 2">Frasassi</strain>
    </source>
</reference>
<dbReference type="InterPro" id="IPR050793">
    <property type="entry name" value="CMP-NeuNAc_synthase"/>
</dbReference>
<dbReference type="InterPro" id="IPR029044">
    <property type="entry name" value="Nucleotide-diphossugar_trans"/>
</dbReference>
<dbReference type="Pfam" id="PF02348">
    <property type="entry name" value="CTP_transf_3"/>
    <property type="match status" value="1"/>
</dbReference>
<comment type="caution">
    <text evidence="1">The sequence shown here is derived from an EMBL/GenBank/DDBJ whole genome shotgun (WGS) entry which is preliminary data.</text>
</comment>